<accession>A0A1I8Q064</accession>
<dbReference type="STRING" id="35570.A0A1I8Q064"/>
<dbReference type="SFLD" id="SFLDS00005">
    <property type="entry name" value="Isoprenoid_Synthase_Type_I"/>
    <property type="match status" value="1"/>
</dbReference>
<dbReference type="OrthoDB" id="10257492at2759"/>
<dbReference type="PANTHER" id="PTHR11525:SF0">
    <property type="entry name" value="FARNESYL PYROPHOSPHATE SYNTHASE"/>
    <property type="match status" value="1"/>
</dbReference>
<dbReference type="GO" id="GO:0005737">
    <property type="term" value="C:cytoplasm"/>
    <property type="evidence" value="ECO:0007669"/>
    <property type="project" value="TreeGrafter"/>
</dbReference>
<dbReference type="InterPro" id="IPR000092">
    <property type="entry name" value="Polyprenyl_synt"/>
</dbReference>
<dbReference type="InterPro" id="IPR039702">
    <property type="entry name" value="FPS1-like"/>
</dbReference>
<name>A0A1I8Q064_STOCA</name>
<dbReference type="GO" id="GO:0004161">
    <property type="term" value="F:dimethylallyltranstransferase activity"/>
    <property type="evidence" value="ECO:0007669"/>
    <property type="project" value="TreeGrafter"/>
</dbReference>
<comment type="similarity">
    <text evidence="2 9">Belongs to the FPP/GGPP synthase family.</text>
</comment>
<evidence type="ECO:0000256" key="8">
    <source>
        <dbReference type="ARBA" id="ARBA00034546"/>
    </source>
</evidence>
<evidence type="ECO:0000256" key="2">
    <source>
        <dbReference type="ARBA" id="ARBA00006706"/>
    </source>
</evidence>
<proteinExistence type="inferred from homology"/>
<dbReference type="Gene3D" id="1.10.600.10">
    <property type="entry name" value="Farnesyl Diphosphate Synthase"/>
    <property type="match status" value="1"/>
</dbReference>
<dbReference type="EnsemblMetazoa" id="SCAU012636-RA">
    <property type="protein sequence ID" value="SCAU012636-PA"/>
    <property type="gene ID" value="SCAU012636"/>
</dbReference>
<keyword evidence="11" id="KW-1185">Reference proteome</keyword>
<evidence type="ECO:0000256" key="7">
    <source>
        <dbReference type="ARBA" id="ARBA00033740"/>
    </source>
</evidence>
<protein>
    <recommendedName>
        <fullName evidence="8">Farnesyl pyrophosphate synthase</fullName>
    </recommendedName>
</protein>
<dbReference type="InterPro" id="IPR008949">
    <property type="entry name" value="Isoprenoid_synthase_dom_sf"/>
</dbReference>
<dbReference type="SUPFAM" id="SSF48576">
    <property type="entry name" value="Terpenoid synthases"/>
    <property type="match status" value="1"/>
</dbReference>
<evidence type="ECO:0000256" key="5">
    <source>
        <dbReference type="ARBA" id="ARBA00022842"/>
    </source>
</evidence>
<keyword evidence="5" id="KW-0460">Magnesium</keyword>
<dbReference type="GO" id="GO:0046872">
    <property type="term" value="F:metal ion binding"/>
    <property type="evidence" value="ECO:0007669"/>
    <property type="project" value="UniProtKB-KW"/>
</dbReference>
<dbReference type="PROSITE" id="PS00723">
    <property type="entry name" value="POLYPRENYL_SYNTHASE_1"/>
    <property type="match status" value="1"/>
</dbReference>
<dbReference type="GO" id="GO:0045337">
    <property type="term" value="P:farnesyl diphosphate biosynthetic process"/>
    <property type="evidence" value="ECO:0007669"/>
    <property type="project" value="TreeGrafter"/>
</dbReference>
<evidence type="ECO:0000256" key="1">
    <source>
        <dbReference type="ARBA" id="ARBA00001946"/>
    </source>
</evidence>
<dbReference type="InterPro" id="IPR033749">
    <property type="entry name" value="Polyprenyl_synt_CS"/>
</dbReference>
<keyword evidence="4" id="KW-0479">Metal-binding</keyword>
<comment type="pathway">
    <text evidence="7">Pheromone biosynthesis.</text>
</comment>
<dbReference type="Pfam" id="PF00348">
    <property type="entry name" value="polyprenyl_synt"/>
    <property type="match status" value="1"/>
</dbReference>
<gene>
    <name evidence="10" type="primary">106085379</name>
</gene>
<evidence type="ECO:0000256" key="3">
    <source>
        <dbReference type="ARBA" id="ARBA00022679"/>
    </source>
</evidence>
<dbReference type="GO" id="GO:0004337">
    <property type="term" value="F:(2E,6E)-farnesyl diphosphate synthase activity"/>
    <property type="evidence" value="ECO:0007669"/>
    <property type="project" value="TreeGrafter"/>
</dbReference>
<dbReference type="PROSITE" id="PS00444">
    <property type="entry name" value="POLYPRENYL_SYNTHASE_2"/>
    <property type="match status" value="1"/>
</dbReference>
<dbReference type="CDD" id="cd00685">
    <property type="entry name" value="Trans_IPPS_HT"/>
    <property type="match status" value="1"/>
</dbReference>
<keyword evidence="3 9" id="KW-0808">Transferase</keyword>
<evidence type="ECO:0000256" key="9">
    <source>
        <dbReference type="RuleBase" id="RU004466"/>
    </source>
</evidence>
<dbReference type="Proteomes" id="UP000095300">
    <property type="component" value="Unassembled WGS sequence"/>
</dbReference>
<dbReference type="PANTHER" id="PTHR11525">
    <property type="entry name" value="FARNESYL-PYROPHOSPHATE SYNTHETASE"/>
    <property type="match status" value="1"/>
</dbReference>
<reference evidence="10" key="1">
    <citation type="submission" date="2020-05" db="UniProtKB">
        <authorList>
            <consortium name="EnsemblMetazoa"/>
        </authorList>
    </citation>
    <scope>IDENTIFICATION</scope>
    <source>
        <strain evidence="10">USDA</strain>
    </source>
</reference>
<dbReference type="VEuPathDB" id="VectorBase:SCAU012636"/>
<dbReference type="GO" id="GO:0042811">
    <property type="term" value="P:pheromone biosynthetic process"/>
    <property type="evidence" value="ECO:0007669"/>
    <property type="project" value="UniProtKB-ARBA"/>
</dbReference>
<evidence type="ECO:0000313" key="10">
    <source>
        <dbReference type="EnsemblMetazoa" id="SCAU012636-PA"/>
    </source>
</evidence>
<evidence type="ECO:0000313" key="11">
    <source>
        <dbReference type="Proteomes" id="UP000095300"/>
    </source>
</evidence>
<organism evidence="10 11">
    <name type="scientific">Stomoxys calcitrans</name>
    <name type="common">Stable fly</name>
    <name type="synonym">Conops calcitrans</name>
    <dbReference type="NCBI Taxonomy" id="35570"/>
    <lineage>
        <taxon>Eukaryota</taxon>
        <taxon>Metazoa</taxon>
        <taxon>Ecdysozoa</taxon>
        <taxon>Arthropoda</taxon>
        <taxon>Hexapoda</taxon>
        <taxon>Insecta</taxon>
        <taxon>Pterygota</taxon>
        <taxon>Neoptera</taxon>
        <taxon>Endopterygota</taxon>
        <taxon>Diptera</taxon>
        <taxon>Brachycera</taxon>
        <taxon>Muscomorpha</taxon>
        <taxon>Muscoidea</taxon>
        <taxon>Muscidae</taxon>
        <taxon>Stomoxys</taxon>
    </lineage>
</organism>
<dbReference type="FunFam" id="1.10.600.10:FF:000021">
    <property type="entry name" value="Farnesyl pyrophosphate synthase"/>
    <property type="match status" value="1"/>
</dbReference>
<comment type="cofactor">
    <cofactor evidence="1">
        <name>Mg(2+)</name>
        <dbReference type="ChEBI" id="CHEBI:18420"/>
    </cofactor>
</comment>
<evidence type="ECO:0000256" key="6">
    <source>
        <dbReference type="ARBA" id="ARBA00023229"/>
    </source>
</evidence>
<sequence>MSIHFLWYPKFRQRTFSTLQNHSTPAPSTTPKSTDEQHSFVAIFPDIVRDLKEVTDKKIRPEVISWFERALTYNVPHGKLNRGLLTVQTYKHLVSANYLTPYNIRLAQILGWCVEMLHGSFVLYDDIVDNSSTRRGQTCWHRLLDVGLNAIGDATMLENTMYNLLKKYFRSTDCYLELLELFHEITFISACGHSMDLLNTKNDVFSFSMEKYNATVVNKGAYYTFYLPFALALHLAGIKDQEVFLQSKTILLEMGHLFQVQDDFLDCFGKPEITGKIGTDIQDNKCTWLAVVCMQRSNEEQKHIMKDCYGINDPEKVKIVKELYHSLELPNIYTTYEEKSYDSIKTRIQQTSGVVPHRTYLQLLDTLYKRNL</sequence>
<dbReference type="AlphaFoldDB" id="A0A1I8Q064"/>
<keyword evidence="6" id="KW-0414">Isoprene biosynthesis</keyword>
<evidence type="ECO:0000256" key="4">
    <source>
        <dbReference type="ARBA" id="ARBA00022723"/>
    </source>
</evidence>